<dbReference type="CDD" id="cd03443">
    <property type="entry name" value="PaaI_thioesterase"/>
    <property type="match status" value="1"/>
</dbReference>
<dbReference type="Pfam" id="PF03061">
    <property type="entry name" value="4HBT"/>
    <property type="match status" value="1"/>
</dbReference>
<feature type="domain" description="Thioesterase" evidence="2">
    <location>
        <begin position="52"/>
        <end position="129"/>
    </location>
</feature>
<dbReference type="OrthoDB" id="3477511at2"/>
<dbReference type="Proteomes" id="UP000218677">
    <property type="component" value="Unassembled WGS sequence"/>
</dbReference>
<organism evidence="3 4">
    <name type="scientific">Vreelandella nigrificans</name>
    <dbReference type="NCBI Taxonomy" id="2042704"/>
    <lineage>
        <taxon>Bacteria</taxon>
        <taxon>Pseudomonadati</taxon>
        <taxon>Pseudomonadota</taxon>
        <taxon>Gammaproteobacteria</taxon>
        <taxon>Oceanospirillales</taxon>
        <taxon>Halomonadaceae</taxon>
        <taxon>Vreelandella</taxon>
    </lineage>
</organism>
<dbReference type="GO" id="GO:0016289">
    <property type="term" value="F:acyl-CoA hydrolase activity"/>
    <property type="evidence" value="ECO:0007669"/>
    <property type="project" value="UniProtKB-ARBA"/>
</dbReference>
<name>A0A2A4HPF3_9GAMM</name>
<dbReference type="InterPro" id="IPR003736">
    <property type="entry name" value="PAAI_dom"/>
</dbReference>
<evidence type="ECO:0000313" key="4">
    <source>
        <dbReference type="Proteomes" id="UP000218677"/>
    </source>
</evidence>
<accession>A0A2A4HPF3</accession>
<dbReference type="InterPro" id="IPR006683">
    <property type="entry name" value="Thioestr_dom"/>
</dbReference>
<comment type="caution">
    <text evidence="3">The sequence shown here is derived from an EMBL/GenBank/DDBJ whole genome shotgun (WGS) entry which is preliminary data.</text>
</comment>
<keyword evidence="1" id="KW-0378">Hydrolase</keyword>
<dbReference type="Gene3D" id="3.10.129.10">
    <property type="entry name" value="Hotdog Thioesterase"/>
    <property type="match status" value="1"/>
</dbReference>
<dbReference type="NCBIfam" id="TIGR00369">
    <property type="entry name" value="unchar_dom_1"/>
    <property type="match status" value="1"/>
</dbReference>
<evidence type="ECO:0000259" key="2">
    <source>
        <dbReference type="Pfam" id="PF03061"/>
    </source>
</evidence>
<dbReference type="EMBL" id="NWUX01000005">
    <property type="protein sequence ID" value="PCF96105.1"/>
    <property type="molecule type" value="Genomic_DNA"/>
</dbReference>
<keyword evidence="4" id="KW-1185">Reference proteome</keyword>
<evidence type="ECO:0000256" key="1">
    <source>
        <dbReference type="ARBA" id="ARBA00022801"/>
    </source>
</evidence>
<gene>
    <name evidence="3" type="ORF">CPA45_08285</name>
</gene>
<dbReference type="AlphaFoldDB" id="A0A2A4HPF3"/>
<reference evidence="4" key="1">
    <citation type="submission" date="2017-09" db="EMBL/GenBank/DDBJ databases">
        <authorList>
            <person name="Cho G.-S."/>
            <person name="Oguntoyinbo F.A."/>
            <person name="Cnockaert M."/>
            <person name="Kabisch J."/>
            <person name="Neve H."/>
            <person name="Bockelmann W."/>
            <person name="Wenning M."/>
            <person name="Franz C.M."/>
            <person name="Vandamme P."/>
        </authorList>
    </citation>
    <scope>NUCLEOTIDE SEQUENCE [LARGE SCALE GENOMIC DNA]</scope>
    <source>
        <strain evidence="4">MBT G8648</strain>
    </source>
</reference>
<sequence>MELSQAGSPSNEHAATESAGFHDLLGYRLVSLHENEAVIELVLESRHLNRSGVVHGGVLMSLLDIVMADAGLQCPDPERVRRALTLSLTTTFTGQCSGGVIRAIGVKRAGGRRIFNSSGEIRDQQGQLLAMGEGTFRLRSGSEDAVS</sequence>
<proteinExistence type="predicted"/>
<dbReference type="SUPFAM" id="SSF54637">
    <property type="entry name" value="Thioesterase/thiol ester dehydrase-isomerase"/>
    <property type="match status" value="1"/>
</dbReference>
<dbReference type="InterPro" id="IPR029069">
    <property type="entry name" value="HotDog_dom_sf"/>
</dbReference>
<protein>
    <submittedName>
        <fullName evidence="3">Phenylacetic acid degradation-related protein</fullName>
    </submittedName>
</protein>
<evidence type="ECO:0000313" key="3">
    <source>
        <dbReference type="EMBL" id="PCF96105.1"/>
    </source>
</evidence>